<gene>
    <name evidence="4" type="ORF">ABUE30_03865</name>
</gene>
<evidence type="ECO:0000256" key="3">
    <source>
        <dbReference type="RuleBase" id="RU000363"/>
    </source>
</evidence>
<keyword evidence="2" id="KW-0560">Oxidoreductase</keyword>
<dbReference type="InterPro" id="IPR020904">
    <property type="entry name" value="Sc_DH/Rdtase_CS"/>
</dbReference>
<sequence length="266" mass="29236">MQISQQCIVLTGATGGIGQALAMQLAQAGANLILVGRDMVRLEQLAASLPAGSHQCWCAELLEPHALQQFLARLNDYGQTHSINMVINNAGCQSLDLFCDHQSSDISRQLMLNVEVPMQIALAAQQWLTSPGMLVNIGSVLAAIGMPGYSVYGASKAAMYRFSEALAREWSGSGRQVLYVAPRATATTLNDARAQSMQQRLKQNVDSPEEVASIVLQAIKANRSVRWIGWPERLFVLLNQLRPSWVGRELVKQRSIIEPILRQEKK</sequence>
<dbReference type="InterPro" id="IPR002347">
    <property type="entry name" value="SDR_fam"/>
</dbReference>
<dbReference type="PANTHER" id="PTHR44196:SF1">
    <property type="entry name" value="DEHYDROGENASE_REDUCTASE SDR FAMILY MEMBER 7B"/>
    <property type="match status" value="1"/>
</dbReference>
<dbReference type="EMBL" id="JBEQCT010000001">
    <property type="protein sequence ID" value="MFM2484207.1"/>
    <property type="molecule type" value="Genomic_DNA"/>
</dbReference>
<dbReference type="NCBIfam" id="NF006565">
    <property type="entry name" value="PRK09072.1"/>
    <property type="match status" value="1"/>
</dbReference>
<dbReference type="Pfam" id="PF00106">
    <property type="entry name" value="adh_short"/>
    <property type="match status" value="1"/>
</dbReference>
<reference evidence="4 5" key="1">
    <citation type="journal article" date="2013" name="Int. J. Syst. Evol. Microbiol.">
        <title>Celerinatantimonas yamalensis sp. nov., a cold-adapted diazotrophic bacterium from a cold permafrost brine.</title>
        <authorList>
            <person name="Shcherbakova V."/>
            <person name="Chuvilskaya N."/>
            <person name="Rivkina E."/>
            <person name="Demidov N."/>
            <person name="Uchaeva V."/>
            <person name="Suetin S."/>
            <person name="Suzina N."/>
            <person name="Gilichinsky D."/>
        </authorList>
    </citation>
    <scope>NUCLEOTIDE SEQUENCE [LARGE SCALE GENOMIC DNA]</scope>
    <source>
        <strain evidence="4 5">C7</strain>
    </source>
</reference>
<evidence type="ECO:0000313" key="5">
    <source>
        <dbReference type="Proteomes" id="UP001629953"/>
    </source>
</evidence>
<dbReference type="InterPro" id="IPR036291">
    <property type="entry name" value="NAD(P)-bd_dom_sf"/>
</dbReference>
<accession>A0ABW9G404</accession>
<proteinExistence type="inferred from homology"/>
<dbReference type="Proteomes" id="UP001629953">
    <property type="component" value="Unassembled WGS sequence"/>
</dbReference>
<evidence type="ECO:0000313" key="4">
    <source>
        <dbReference type="EMBL" id="MFM2484207.1"/>
    </source>
</evidence>
<comment type="caution">
    <text evidence="4">The sequence shown here is derived from an EMBL/GenBank/DDBJ whole genome shotgun (WGS) entry which is preliminary data.</text>
</comment>
<dbReference type="PRINTS" id="PR00080">
    <property type="entry name" value="SDRFAMILY"/>
</dbReference>
<dbReference type="SUPFAM" id="SSF51735">
    <property type="entry name" value="NAD(P)-binding Rossmann-fold domains"/>
    <property type="match status" value="1"/>
</dbReference>
<dbReference type="PANTHER" id="PTHR44196">
    <property type="entry name" value="DEHYDROGENASE/REDUCTASE SDR FAMILY MEMBER 7B"/>
    <property type="match status" value="1"/>
</dbReference>
<dbReference type="Gene3D" id="3.40.50.720">
    <property type="entry name" value="NAD(P)-binding Rossmann-like Domain"/>
    <property type="match status" value="1"/>
</dbReference>
<dbReference type="PROSITE" id="PS00061">
    <property type="entry name" value="ADH_SHORT"/>
    <property type="match status" value="1"/>
</dbReference>
<comment type="similarity">
    <text evidence="1 3">Belongs to the short-chain dehydrogenases/reductases (SDR) family.</text>
</comment>
<evidence type="ECO:0000256" key="2">
    <source>
        <dbReference type="ARBA" id="ARBA00023002"/>
    </source>
</evidence>
<dbReference type="RefSeq" id="WP_408622345.1">
    <property type="nucleotide sequence ID" value="NZ_JBEQCT010000001.1"/>
</dbReference>
<name>A0ABW9G404_9GAMM</name>
<keyword evidence="5" id="KW-1185">Reference proteome</keyword>
<evidence type="ECO:0000256" key="1">
    <source>
        <dbReference type="ARBA" id="ARBA00006484"/>
    </source>
</evidence>
<dbReference type="PRINTS" id="PR00081">
    <property type="entry name" value="GDHRDH"/>
</dbReference>
<organism evidence="4 5">
    <name type="scientific">Celerinatantimonas yamalensis</name>
    <dbReference type="NCBI Taxonomy" id="559956"/>
    <lineage>
        <taxon>Bacteria</taxon>
        <taxon>Pseudomonadati</taxon>
        <taxon>Pseudomonadota</taxon>
        <taxon>Gammaproteobacteria</taxon>
        <taxon>Celerinatantimonadaceae</taxon>
        <taxon>Celerinatantimonas</taxon>
    </lineage>
</organism>
<protein>
    <submittedName>
        <fullName evidence="4">SDR family oxidoreductase</fullName>
    </submittedName>
</protein>